<comment type="caution">
    <text evidence="1">The sequence shown here is derived from an EMBL/GenBank/DDBJ whole genome shotgun (WGS) entry which is preliminary data.</text>
</comment>
<dbReference type="EMBL" id="CM011677">
    <property type="protein sequence ID" value="TMS20097.1"/>
    <property type="molecule type" value="Genomic_DNA"/>
</dbReference>
<evidence type="ECO:0000313" key="2">
    <source>
        <dbReference type="Proteomes" id="UP000793456"/>
    </source>
</evidence>
<protein>
    <submittedName>
        <fullName evidence="1">Uncharacterized protein</fullName>
    </submittedName>
</protein>
<reference evidence="1" key="1">
    <citation type="submission" date="2018-11" db="EMBL/GenBank/DDBJ databases">
        <title>The sequence and de novo assembly of Larimichthys crocea genome using PacBio and Hi-C technologies.</title>
        <authorList>
            <person name="Xu P."/>
            <person name="Chen B."/>
            <person name="Zhou Z."/>
            <person name="Ke Q."/>
            <person name="Wu Y."/>
            <person name="Bai H."/>
            <person name="Pu F."/>
        </authorList>
    </citation>
    <scope>NUCLEOTIDE SEQUENCE</scope>
    <source>
        <tissue evidence="1">Muscle</tissue>
    </source>
</reference>
<dbReference type="Proteomes" id="UP000793456">
    <property type="component" value="Chromosome IV"/>
</dbReference>
<proteinExistence type="predicted"/>
<gene>
    <name evidence="1" type="ORF">E3U43_006590</name>
</gene>
<organism evidence="1 2">
    <name type="scientific">Larimichthys crocea</name>
    <name type="common">Large yellow croaker</name>
    <name type="synonym">Pseudosciaena crocea</name>
    <dbReference type="NCBI Taxonomy" id="215358"/>
    <lineage>
        <taxon>Eukaryota</taxon>
        <taxon>Metazoa</taxon>
        <taxon>Chordata</taxon>
        <taxon>Craniata</taxon>
        <taxon>Vertebrata</taxon>
        <taxon>Euteleostomi</taxon>
        <taxon>Actinopterygii</taxon>
        <taxon>Neopterygii</taxon>
        <taxon>Teleostei</taxon>
        <taxon>Neoteleostei</taxon>
        <taxon>Acanthomorphata</taxon>
        <taxon>Eupercaria</taxon>
        <taxon>Sciaenidae</taxon>
        <taxon>Larimichthys</taxon>
    </lineage>
</organism>
<sequence length="109" mass="11927">MKEGEAEEKEEEPDEPEPEVGPSLLTPLSQDAEMFNTPPWSSKISSTLTSQHAVAVLRSNLWPGAYAYACGKKFENMYIGWGLKYAGEGYSPPVPPPPQKEYPSGSGDH</sequence>
<keyword evidence="2" id="KW-1185">Reference proteome</keyword>
<evidence type="ECO:0000313" key="1">
    <source>
        <dbReference type="EMBL" id="TMS20097.1"/>
    </source>
</evidence>
<accession>A0ACD3RL58</accession>
<name>A0ACD3RL58_LARCR</name>